<dbReference type="OrthoDB" id="9791143at2"/>
<name>A0A0K1W2F3_9MOLU</name>
<dbReference type="PANTHER" id="PTHR33204">
    <property type="entry name" value="TRANSCRIPTIONAL REGULATOR, MARR FAMILY"/>
    <property type="match status" value="1"/>
</dbReference>
<keyword evidence="1" id="KW-0805">Transcription regulation</keyword>
<evidence type="ECO:0000256" key="2">
    <source>
        <dbReference type="ARBA" id="ARBA00023125"/>
    </source>
</evidence>
<protein>
    <submittedName>
        <fullName evidence="5">MarR family transcriptional regulator</fullName>
    </submittedName>
</protein>
<evidence type="ECO:0000313" key="6">
    <source>
        <dbReference type="Proteomes" id="UP000067476"/>
    </source>
</evidence>
<dbReference type="InterPro" id="IPR036390">
    <property type="entry name" value="WH_DNA-bd_sf"/>
</dbReference>
<dbReference type="PROSITE" id="PS51118">
    <property type="entry name" value="HTH_HXLR"/>
    <property type="match status" value="1"/>
</dbReference>
<evidence type="ECO:0000259" key="4">
    <source>
        <dbReference type="PROSITE" id="PS51118"/>
    </source>
</evidence>
<dbReference type="InterPro" id="IPR002577">
    <property type="entry name" value="HTH_HxlR"/>
</dbReference>
<organism evidence="5 6">
    <name type="scientific">Spiroplasma litorale</name>
    <dbReference type="NCBI Taxonomy" id="216942"/>
    <lineage>
        <taxon>Bacteria</taxon>
        <taxon>Bacillati</taxon>
        <taxon>Mycoplasmatota</taxon>
        <taxon>Mollicutes</taxon>
        <taxon>Entomoplasmatales</taxon>
        <taxon>Spiroplasmataceae</taxon>
        <taxon>Spiroplasma</taxon>
    </lineage>
</organism>
<dbReference type="Proteomes" id="UP000067476">
    <property type="component" value="Chromosome"/>
</dbReference>
<dbReference type="PATRIC" id="fig|216942.3.peg.916"/>
<evidence type="ECO:0000256" key="3">
    <source>
        <dbReference type="ARBA" id="ARBA00023163"/>
    </source>
</evidence>
<proteinExistence type="predicted"/>
<dbReference type="RefSeq" id="WP_075058600.1">
    <property type="nucleotide sequence ID" value="NZ_CP012357.1"/>
</dbReference>
<sequence>MSYCPVEISLKVLKNKWTIFIIRELLASEKRFNELKRNLKGVTTKVLAENLKHLENLEIINRKSNNAYPLIVIYSLTDFGHSLKGVLDKLAEWGFNNQNKLNFE</sequence>
<dbReference type="InterPro" id="IPR036388">
    <property type="entry name" value="WH-like_DNA-bd_sf"/>
</dbReference>
<keyword evidence="6" id="KW-1185">Reference proteome</keyword>
<dbReference type="GO" id="GO:0003677">
    <property type="term" value="F:DNA binding"/>
    <property type="evidence" value="ECO:0007669"/>
    <property type="project" value="UniProtKB-KW"/>
</dbReference>
<gene>
    <name evidence="5" type="ORF">SLITO_v1c09000</name>
</gene>
<dbReference type="SUPFAM" id="SSF46785">
    <property type="entry name" value="Winged helix' DNA-binding domain"/>
    <property type="match status" value="1"/>
</dbReference>
<feature type="domain" description="HTH hxlR-type" evidence="4">
    <location>
        <begin position="4"/>
        <end position="102"/>
    </location>
</feature>
<dbReference type="Gene3D" id="1.10.10.10">
    <property type="entry name" value="Winged helix-like DNA-binding domain superfamily/Winged helix DNA-binding domain"/>
    <property type="match status" value="1"/>
</dbReference>
<accession>A0A0K1W2F3</accession>
<keyword evidence="3" id="KW-0804">Transcription</keyword>
<dbReference type="Pfam" id="PF01638">
    <property type="entry name" value="HxlR"/>
    <property type="match status" value="1"/>
</dbReference>
<dbReference type="EMBL" id="CP012357">
    <property type="protein sequence ID" value="AKX34514.1"/>
    <property type="molecule type" value="Genomic_DNA"/>
</dbReference>
<dbReference type="AlphaFoldDB" id="A0A0K1W2F3"/>
<reference evidence="5 6" key="1">
    <citation type="journal article" date="2015" name="Genome Announc.">
        <title>Complete Genome Sequence of Spiroplasma litorale TN-1T (DSM 21781), a Bacterium Isolated from a Green-Eyed Horsefly (Tabanus nigrovittatus).</title>
        <authorList>
            <person name="Lo W.S."/>
            <person name="Lai Y.C."/>
            <person name="Lien Y.W."/>
            <person name="Wang T.H."/>
            <person name="Kuo C.H."/>
        </authorList>
    </citation>
    <scope>NUCLEOTIDE SEQUENCE [LARGE SCALE GENOMIC DNA]</scope>
    <source>
        <strain evidence="5 6">TN-1</strain>
    </source>
</reference>
<dbReference type="KEGG" id="sll:SLITO_v1c09000"/>
<keyword evidence="2" id="KW-0238">DNA-binding</keyword>
<dbReference type="PANTHER" id="PTHR33204:SF37">
    <property type="entry name" value="HTH-TYPE TRANSCRIPTIONAL REGULATOR YODB"/>
    <property type="match status" value="1"/>
</dbReference>
<evidence type="ECO:0000256" key="1">
    <source>
        <dbReference type="ARBA" id="ARBA00023015"/>
    </source>
</evidence>
<evidence type="ECO:0000313" key="5">
    <source>
        <dbReference type="EMBL" id="AKX34514.1"/>
    </source>
</evidence>